<feature type="domain" description="Cytochrome c" evidence="15">
    <location>
        <begin position="29"/>
        <end position="111"/>
    </location>
</feature>
<feature type="chain" id="PRO_5012396321" description="Cytochrome c-553" evidence="14">
    <location>
        <begin position="25"/>
        <end position="116"/>
    </location>
</feature>
<keyword evidence="14" id="KW-0732">Signal</keyword>
<dbReference type="PROSITE" id="PS51007">
    <property type="entry name" value="CYTC"/>
    <property type="match status" value="1"/>
</dbReference>
<keyword evidence="16" id="KW-0150">Chloroplast</keyword>
<evidence type="ECO:0000256" key="2">
    <source>
        <dbReference type="ARBA" id="ARBA00004456"/>
    </source>
</evidence>
<dbReference type="GO" id="GO:0005506">
    <property type="term" value="F:iron ion binding"/>
    <property type="evidence" value="ECO:0007669"/>
    <property type="project" value="InterPro"/>
</dbReference>
<evidence type="ECO:0000256" key="6">
    <source>
        <dbReference type="ARBA" id="ARBA00022723"/>
    </source>
</evidence>
<keyword evidence="4" id="KW-0813">Transport</keyword>
<dbReference type="PANTHER" id="PTHR34688">
    <property type="entry name" value="CYTOCHROME C6, CHLOROPLASTIC"/>
    <property type="match status" value="1"/>
</dbReference>
<keyword evidence="9" id="KW-0793">Thylakoid</keyword>
<evidence type="ECO:0000256" key="11">
    <source>
        <dbReference type="ARBA" id="ARBA00031247"/>
    </source>
</evidence>
<dbReference type="GeneID" id="33360653"/>
<dbReference type="GO" id="GO:0009543">
    <property type="term" value="C:chloroplast thylakoid lumen"/>
    <property type="evidence" value="ECO:0007669"/>
    <property type="project" value="UniProtKB-SubCell"/>
</dbReference>
<protein>
    <recommendedName>
        <fullName evidence="12">Cytochrome c-553</fullName>
    </recommendedName>
    <alternativeName>
        <fullName evidence="11">Cytochrome c553</fullName>
    </alternativeName>
    <alternativeName>
        <fullName evidence="10">Soluble cytochrome f</fullName>
    </alternativeName>
</protein>
<dbReference type="PANTHER" id="PTHR34688:SF2">
    <property type="entry name" value="CYTOCHROME C6, CHLOROPLASTIC"/>
    <property type="match status" value="1"/>
</dbReference>
<comment type="function">
    <text evidence="1">Functions as an electron carrier between membrane-bound cytochrome b6-f and photosystem I in oxygenic photosynthesis.</text>
</comment>
<organism evidence="16">
    <name type="scientific">Thaumatella adunca</name>
    <dbReference type="NCBI Taxonomy" id="2006976"/>
    <lineage>
        <taxon>Eukaryota</taxon>
        <taxon>Rhodophyta</taxon>
        <taxon>Florideophyceae</taxon>
        <taxon>Rhodymeniophycidae</taxon>
        <taxon>Ceramiales</taxon>
        <taxon>Rhodomelaceae</taxon>
        <taxon>Thaumatella</taxon>
    </lineage>
</organism>
<dbReference type="GO" id="GO:0020037">
    <property type="term" value="F:heme binding"/>
    <property type="evidence" value="ECO:0007669"/>
    <property type="project" value="InterPro"/>
</dbReference>
<comment type="similarity">
    <text evidence="3">Belongs to the cytochrome c family. PetJ subfamily.</text>
</comment>
<evidence type="ECO:0000256" key="12">
    <source>
        <dbReference type="ARBA" id="ARBA00033211"/>
    </source>
</evidence>
<accession>A0A1Z1MNM9</accession>
<feature type="signal peptide" evidence="14">
    <location>
        <begin position="1"/>
        <end position="24"/>
    </location>
</feature>
<name>A0A1Z1MNM9_9FLOR</name>
<sequence length="116" mass="12839">MKLLFSLLCSFFAILLINFQVVFAQNLEIDLDEGKQLFSQNCTPCHAGGNNSVNPTQTLKLDALENNKKDTIDAIIYQVTNGQNSAGMPAFGDNFSEEQIANIAHFVLNQAKNNSW</sequence>
<evidence type="ECO:0000256" key="9">
    <source>
        <dbReference type="ARBA" id="ARBA00023078"/>
    </source>
</evidence>
<evidence type="ECO:0000256" key="3">
    <source>
        <dbReference type="ARBA" id="ARBA00009650"/>
    </source>
</evidence>
<evidence type="ECO:0000259" key="15">
    <source>
        <dbReference type="PROSITE" id="PS51007"/>
    </source>
</evidence>
<evidence type="ECO:0000256" key="13">
    <source>
        <dbReference type="PROSITE-ProRule" id="PRU00433"/>
    </source>
</evidence>
<geneLocation type="chloroplast" evidence="16"/>
<keyword evidence="16" id="KW-0934">Plastid</keyword>
<evidence type="ECO:0000256" key="4">
    <source>
        <dbReference type="ARBA" id="ARBA00022448"/>
    </source>
</evidence>
<evidence type="ECO:0000256" key="1">
    <source>
        <dbReference type="ARBA" id="ARBA00002347"/>
    </source>
</evidence>
<dbReference type="InterPro" id="IPR009056">
    <property type="entry name" value="Cyt_c-like_dom"/>
</dbReference>
<dbReference type="EMBL" id="MF101447">
    <property type="protein sequence ID" value="ARW67351.1"/>
    <property type="molecule type" value="Genomic_DNA"/>
</dbReference>
<keyword evidence="8 13" id="KW-0408">Iron</keyword>
<evidence type="ECO:0000256" key="5">
    <source>
        <dbReference type="ARBA" id="ARBA00022617"/>
    </source>
</evidence>
<proteinExistence type="inferred from homology"/>
<keyword evidence="5 13" id="KW-0349">Heme</keyword>
<gene>
    <name evidence="16" type="primary">petJ</name>
</gene>
<evidence type="ECO:0000256" key="14">
    <source>
        <dbReference type="SAM" id="SignalP"/>
    </source>
</evidence>
<dbReference type="Pfam" id="PF13442">
    <property type="entry name" value="Cytochrome_CBB3"/>
    <property type="match status" value="1"/>
</dbReference>
<reference evidence="16" key="1">
    <citation type="journal article" date="2017" name="J. Phycol.">
        <title>Analysis of chloroplast genomes and a supermatrix inform reclassification of the Rhodomelaceae (Rhodophyta).</title>
        <authorList>
            <person name="Diaz-Tapia P."/>
            <person name="Maggs C.A."/>
            <person name="West J.A."/>
            <person name="Verbruggen H."/>
        </authorList>
    </citation>
    <scope>NUCLEOTIDE SEQUENCE</scope>
    <source>
        <strain evidence="16">PD1388</strain>
    </source>
</reference>
<evidence type="ECO:0000256" key="8">
    <source>
        <dbReference type="ARBA" id="ARBA00023004"/>
    </source>
</evidence>
<evidence type="ECO:0000256" key="7">
    <source>
        <dbReference type="ARBA" id="ARBA00022982"/>
    </source>
</evidence>
<keyword evidence="6 13" id="KW-0479">Metal-binding</keyword>
<dbReference type="PRINTS" id="PR00605">
    <property type="entry name" value="CYTCHROMECIC"/>
</dbReference>
<comment type="subcellular location">
    <subcellularLocation>
        <location evidence="2">Plastid</location>
        <location evidence="2">Chloroplast thylakoid lumen</location>
    </subcellularLocation>
</comment>
<dbReference type="GO" id="GO:0009055">
    <property type="term" value="F:electron transfer activity"/>
    <property type="evidence" value="ECO:0007669"/>
    <property type="project" value="InterPro"/>
</dbReference>
<dbReference type="AlphaFoldDB" id="A0A1Z1MNM9"/>
<keyword evidence="7" id="KW-0249">Electron transport</keyword>
<dbReference type="InterPro" id="IPR008168">
    <property type="entry name" value="Cyt_C_IC"/>
</dbReference>
<dbReference type="SUPFAM" id="SSF46626">
    <property type="entry name" value="Cytochrome c"/>
    <property type="match status" value="1"/>
</dbReference>
<dbReference type="RefSeq" id="YP_009398165.1">
    <property type="nucleotide sequence ID" value="NC_035291.1"/>
</dbReference>
<evidence type="ECO:0000256" key="10">
    <source>
        <dbReference type="ARBA" id="ARBA00030448"/>
    </source>
</evidence>
<dbReference type="InterPro" id="IPR036909">
    <property type="entry name" value="Cyt_c-like_dom_sf"/>
</dbReference>
<dbReference type="Gene3D" id="1.10.760.10">
    <property type="entry name" value="Cytochrome c-like domain"/>
    <property type="match status" value="1"/>
</dbReference>
<dbReference type="InterPro" id="IPR023655">
    <property type="entry name" value="Cyt_C6"/>
</dbReference>
<evidence type="ECO:0000313" key="16">
    <source>
        <dbReference type="EMBL" id="ARW67351.1"/>
    </source>
</evidence>